<dbReference type="SUPFAM" id="SSF52540">
    <property type="entry name" value="P-loop containing nucleoside triphosphate hydrolases"/>
    <property type="match status" value="1"/>
</dbReference>
<feature type="binding site" evidence="11">
    <location>
        <position position="62"/>
    </location>
    <ligand>
        <name>substrate</name>
    </ligand>
</feature>
<dbReference type="HAMAP" id="MF_00109">
    <property type="entry name" value="Shikimate_kinase"/>
    <property type="match status" value="1"/>
</dbReference>
<feature type="binding site" evidence="11">
    <location>
        <position position="38"/>
    </location>
    <ligand>
        <name>substrate</name>
    </ligand>
</feature>
<protein>
    <recommendedName>
        <fullName evidence="3 11">Shikimate kinase</fullName>
        <shortName evidence="11">SK</shortName>
        <ecNumber evidence="3 11">2.7.1.71</ecNumber>
    </recommendedName>
</protein>
<evidence type="ECO:0000256" key="11">
    <source>
        <dbReference type="HAMAP-Rule" id="MF_00109"/>
    </source>
</evidence>
<dbReference type="GO" id="GO:0004765">
    <property type="term" value="F:shikimate kinase activity"/>
    <property type="evidence" value="ECO:0007669"/>
    <property type="project" value="UniProtKB-EC"/>
</dbReference>
<dbReference type="InterPro" id="IPR031322">
    <property type="entry name" value="Shikimate/glucono_kinase"/>
</dbReference>
<keyword evidence="7 11" id="KW-0418">Kinase</keyword>
<evidence type="ECO:0000256" key="9">
    <source>
        <dbReference type="ARBA" id="ARBA00023141"/>
    </source>
</evidence>
<gene>
    <name evidence="11" type="primary">aroK</name>
    <name evidence="12" type="ORF">ACFSCZ_09790</name>
</gene>
<feature type="binding site" evidence="11">
    <location>
        <position position="123"/>
    </location>
    <ligand>
        <name>ATP</name>
        <dbReference type="ChEBI" id="CHEBI:30616"/>
    </ligand>
</feature>
<feature type="binding site" evidence="11">
    <location>
        <position position="20"/>
    </location>
    <ligand>
        <name>Mg(2+)</name>
        <dbReference type="ChEBI" id="CHEBI:18420"/>
    </ligand>
</feature>
<keyword evidence="11" id="KW-0460">Magnesium</keyword>
<evidence type="ECO:0000256" key="8">
    <source>
        <dbReference type="ARBA" id="ARBA00022840"/>
    </source>
</evidence>
<comment type="similarity">
    <text evidence="2 11">Belongs to the shikimate kinase family.</text>
</comment>
<accession>A0ABW4KIZ6</accession>
<dbReference type="InterPro" id="IPR023000">
    <property type="entry name" value="Shikimate_kinase_CS"/>
</dbReference>
<dbReference type="EMBL" id="JBHUEO010000026">
    <property type="protein sequence ID" value="MFD1707022.1"/>
    <property type="molecule type" value="Genomic_DNA"/>
</dbReference>
<evidence type="ECO:0000256" key="4">
    <source>
        <dbReference type="ARBA" id="ARBA00022605"/>
    </source>
</evidence>
<comment type="caution">
    <text evidence="12">The sequence shown here is derived from an EMBL/GenBank/DDBJ whole genome shotgun (WGS) entry which is preliminary data.</text>
</comment>
<keyword evidence="6 11" id="KW-0547">Nucleotide-binding</keyword>
<evidence type="ECO:0000256" key="6">
    <source>
        <dbReference type="ARBA" id="ARBA00022741"/>
    </source>
</evidence>
<comment type="subunit">
    <text evidence="11">Monomer.</text>
</comment>
<reference evidence="13" key="1">
    <citation type="journal article" date="2019" name="Int. J. Syst. Evol. Microbiol.">
        <title>The Global Catalogue of Microorganisms (GCM) 10K type strain sequencing project: providing services to taxonomists for standard genome sequencing and annotation.</title>
        <authorList>
            <consortium name="The Broad Institute Genomics Platform"/>
            <consortium name="The Broad Institute Genome Sequencing Center for Infectious Disease"/>
            <person name="Wu L."/>
            <person name="Ma J."/>
        </authorList>
    </citation>
    <scope>NUCLEOTIDE SEQUENCE [LARGE SCALE GENOMIC DNA]</scope>
    <source>
        <strain evidence="13">CGMCC 1.12295</strain>
    </source>
</reference>
<dbReference type="EC" id="2.7.1.71" evidence="3 11"/>
<keyword evidence="13" id="KW-1185">Reference proteome</keyword>
<dbReference type="InterPro" id="IPR027417">
    <property type="entry name" value="P-loop_NTPase"/>
</dbReference>
<evidence type="ECO:0000256" key="10">
    <source>
        <dbReference type="ARBA" id="ARBA00048567"/>
    </source>
</evidence>
<evidence type="ECO:0000256" key="1">
    <source>
        <dbReference type="ARBA" id="ARBA00004842"/>
    </source>
</evidence>
<evidence type="ECO:0000256" key="2">
    <source>
        <dbReference type="ARBA" id="ARBA00006997"/>
    </source>
</evidence>
<comment type="pathway">
    <text evidence="1 11">Metabolic intermediate biosynthesis; chorismate biosynthesis; chorismate from D-erythrose 4-phosphate and phosphoenolpyruvate: step 5/7.</text>
</comment>
<proteinExistence type="inferred from homology"/>
<comment type="subcellular location">
    <subcellularLocation>
        <location evidence="11">Cytoplasm</location>
    </subcellularLocation>
</comment>
<comment type="function">
    <text evidence="11">Catalyzes the specific phosphorylation of the 3-hydroxyl group of shikimic acid using ATP as a cosubstrate.</text>
</comment>
<feature type="binding site" evidence="11">
    <location>
        <position position="84"/>
    </location>
    <ligand>
        <name>substrate</name>
    </ligand>
</feature>
<evidence type="ECO:0000313" key="12">
    <source>
        <dbReference type="EMBL" id="MFD1707022.1"/>
    </source>
</evidence>
<keyword evidence="11" id="KW-0479">Metal-binding</keyword>
<keyword evidence="8 11" id="KW-0067">ATP-binding</keyword>
<dbReference type="RefSeq" id="WP_380773748.1">
    <property type="nucleotide sequence ID" value="NZ_JBHUEO010000026.1"/>
</dbReference>
<evidence type="ECO:0000313" key="13">
    <source>
        <dbReference type="Proteomes" id="UP001597301"/>
    </source>
</evidence>
<evidence type="ECO:0000256" key="3">
    <source>
        <dbReference type="ARBA" id="ARBA00012154"/>
    </source>
</evidence>
<dbReference type="PROSITE" id="PS01128">
    <property type="entry name" value="SHIKIMATE_KINASE"/>
    <property type="match status" value="1"/>
</dbReference>
<comment type="catalytic activity">
    <reaction evidence="10 11">
        <text>shikimate + ATP = 3-phosphoshikimate + ADP + H(+)</text>
        <dbReference type="Rhea" id="RHEA:13121"/>
        <dbReference type="ChEBI" id="CHEBI:15378"/>
        <dbReference type="ChEBI" id="CHEBI:30616"/>
        <dbReference type="ChEBI" id="CHEBI:36208"/>
        <dbReference type="ChEBI" id="CHEBI:145989"/>
        <dbReference type="ChEBI" id="CHEBI:456216"/>
        <dbReference type="EC" id="2.7.1.71"/>
    </reaction>
</comment>
<name>A0ABW4KIZ6_9BACI</name>
<dbReference type="Gene3D" id="3.40.50.300">
    <property type="entry name" value="P-loop containing nucleotide triphosphate hydrolases"/>
    <property type="match status" value="1"/>
</dbReference>
<keyword evidence="4 11" id="KW-0028">Amino-acid biosynthesis</keyword>
<feature type="binding site" evidence="11">
    <location>
        <position position="141"/>
    </location>
    <ligand>
        <name>substrate</name>
    </ligand>
</feature>
<organism evidence="12 13">
    <name type="scientific">Siminovitchia sediminis</name>
    <dbReference type="NCBI Taxonomy" id="1274353"/>
    <lineage>
        <taxon>Bacteria</taxon>
        <taxon>Bacillati</taxon>
        <taxon>Bacillota</taxon>
        <taxon>Bacilli</taxon>
        <taxon>Bacillales</taxon>
        <taxon>Bacillaceae</taxon>
        <taxon>Siminovitchia</taxon>
    </lineage>
</organism>
<comment type="cofactor">
    <cofactor evidence="11">
        <name>Mg(2+)</name>
        <dbReference type="ChEBI" id="CHEBI:18420"/>
    </cofactor>
    <text evidence="11">Binds 1 Mg(2+) ion per subunit.</text>
</comment>
<sequence length="183" mass="20784">MKQDEGKSIVLIGFMGVGKTTAGERAARKSNRVFVDIDLEIEKKFTLPVNEIFKKHGEQAFRSIEKQLIEEHCHQSGHVLSLGGGAFMNSDTRNTCLQHTVVIFLDITWGAWLNRYKQLIDTRPLLQQKSLQEVEQLFLERRQVYAHHHGKIMMDDLSPDEAANKIIELASSKKGAVQKVSKN</sequence>
<feature type="binding site" evidence="11">
    <location>
        <begin position="16"/>
        <end position="21"/>
    </location>
    <ligand>
        <name>ATP</name>
        <dbReference type="ChEBI" id="CHEBI:30616"/>
    </ligand>
</feature>
<keyword evidence="5 11" id="KW-0808">Transferase</keyword>
<dbReference type="Pfam" id="PF01202">
    <property type="entry name" value="SKI"/>
    <property type="match status" value="1"/>
</dbReference>
<dbReference type="PANTHER" id="PTHR21087">
    <property type="entry name" value="SHIKIMATE KINASE"/>
    <property type="match status" value="1"/>
</dbReference>
<dbReference type="PANTHER" id="PTHR21087:SF16">
    <property type="entry name" value="SHIKIMATE KINASE 1, CHLOROPLASTIC"/>
    <property type="match status" value="1"/>
</dbReference>
<evidence type="ECO:0000256" key="7">
    <source>
        <dbReference type="ARBA" id="ARBA00022777"/>
    </source>
</evidence>
<evidence type="ECO:0000256" key="5">
    <source>
        <dbReference type="ARBA" id="ARBA00022679"/>
    </source>
</evidence>
<keyword evidence="11" id="KW-0963">Cytoplasm</keyword>
<dbReference type="CDD" id="cd00464">
    <property type="entry name" value="SK"/>
    <property type="match status" value="1"/>
</dbReference>
<dbReference type="InterPro" id="IPR000623">
    <property type="entry name" value="Shikimate_kinase/TSH1"/>
</dbReference>
<keyword evidence="9 11" id="KW-0057">Aromatic amino acid biosynthesis</keyword>
<dbReference type="PRINTS" id="PR01100">
    <property type="entry name" value="SHIKIMTKNASE"/>
</dbReference>
<dbReference type="Proteomes" id="UP001597301">
    <property type="component" value="Unassembled WGS sequence"/>
</dbReference>
<comment type="caution">
    <text evidence="11">Lacks conserved residue(s) required for the propagation of feature annotation.</text>
</comment>